<accession>A0ABW1EYK7</accession>
<comment type="caution">
    <text evidence="1">The sequence shown here is derived from an EMBL/GenBank/DDBJ whole genome shotgun (WGS) entry which is preliminary data.</text>
</comment>
<organism evidence="1 2">
    <name type="scientific">Kitasatospora aburaviensis</name>
    <dbReference type="NCBI Taxonomy" id="67265"/>
    <lineage>
        <taxon>Bacteria</taxon>
        <taxon>Bacillati</taxon>
        <taxon>Actinomycetota</taxon>
        <taxon>Actinomycetes</taxon>
        <taxon>Kitasatosporales</taxon>
        <taxon>Streptomycetaceae</taxon>
        <taxon>Kitasatospora</taxon>
    </lineage>
</organism>
<evidence type="ECO:0000313" key="1">
    <source>
        <dbReference type="EMBL" id="MFC5886797.1"/>
    </source>
</evidence>
<evidence type="ECO:0000313" key="2">
    <source>
        <dbReference type="Proteomes" id="UP001596067"/>
    </source>
</evidence>
<proteinExistence type="predicted"/>
<gene>
    <name evidence="1" type="ORF">ACFP0N_17665</name>
</gene>
<dbReference type="EMBL" id="JBHSOD010000020">
    <property type="protein sequence ID" value="MFC5886797.1"/>
    <property type="molecule type" value="Genomic_DNA"/>
</dbReference>
<dbReference type="RefSeq" id="WP_345330725.1">
    <property type="nucleotide sequence ID" value="NZ_BAAAVH010000123.1"/>
</dbReference>
<dbReference type="Proteomes" id="UP001596067">
    <property type="component" value="Unassembled WGS sequence"/>
</dbReference>
<name>A0ABW1EYK7_9ACTN</name>
<sequence length="114" mass="12872">MTSDTTRTTLVGIEPNEPQAPGTAPLTLGLTVIETTVFALDVPLDEVPIELIEFYDDGNGHRYLCDEQHTLMAWLNDYRELWIDRFDPAKHTQTTEDLEVVNVDVRDWPPSTSG</sequence>
<keyword evidence="2" id="KW-1185">Reference proteome</keyword>
<reference evidence="2" key="1">
    <citation type="journal article" date="2019" name="Int. J. Syst. Evol. Microbiol.">
        <title>The Global Catalogue of Microorganisms (GCM) 10K type strain sequencing project: providing services to taxonomists for standard genome sequencing and annotation.</title>
        <authorList>
            <consortium name="The Broad Institute Genomics Platform"/>
            <consortium name="The Broad Institute Genome Sequencing Center for Infectious Disease"/>
            <person name="Wu L."/>
            <person name="Ma J."/>
        </authorList>
    </citation>
    <scope>NUCLEOTIDE SEQUENCE [LARGE SCALE GENOMIC DNA]</scope>
    <source>
        <strain evidence="2">CGMCC 4.1469</strain>
    </source>
</reference>
<protein>
    <submittedName>
        <fullName evidence="1">Uncharacterized protein</fullName>
    </submittedName>
</protein>